<dbReference type="EMBL" id="JXKH01000002">
    <property type="protein sequence ID" value="OJG19245.1"/>
    <property type="molecule type" value="Genomic_DNA"/>
</dbReference>
<dbReference type="Proteomes" id="UP000181884">
    <property type="component" value="Unassembled WGS sequence"/>
</dbReference>
<sequence>MKGLVPITAVQTADGIFWAQQDQNYIPRLLNYLKVDYREYDWETVPFYDLNEETIKRYDAVAITPMSQKYRKSILELSPEITVIKVGAEDFMRQLAPKGAVLGRTSGYLIVDGPTMSQKGQPKESTQFTNDNLRQLMRDYPNVYWEVTNFEEIKHHLAEGSTGITVALAPAAYPYLKFFNTQFPDIAVMKVAPKELEPLGYRYEQGMIIVGALTLFLMSLSAML</sequence>
<keyword evidence="2" id="KW-1185">Reference proteome</keyword>
<name>A0A1L8RHR2_9ENTE</name>
<organism evidence="1 2">
    <name type="scientific">Enterococcus canis</name>
    <dbReference type="NCBI Taxonomy" id="214095"/>
    <lineage>
        <taxon>Bacteria</taxon>
        <taxon>Bacillati</taxon>
        <taxon>Bacillota</taxon>
        <taxon>Bacilli</taxon>
        <taxon>Lactobacillales</taxon>
        <taxon>Enterococcaceae</taxon>
        <taxon>Enterococcus</taxon>
    </lineage>
</organism>
<dbReference type="STRING" id="214095.RU97_GL000816"/>
<reference evidence="1 2" key="1">
    <citation type="submission" date="2014-12" db="EMBL/GenBank/DDBJ databases">
        <title>Draft genome sequences of 29 type strains of Enterococci.</title>
        <authorList>
            <person name="Zhong Z."/>
            <person name="Sun Z."/>
            <person name="Liu W."/>
            <person name="Zhang W."/>
            <person name="Zhang H."/>
        </authorList>
    </citation>
    <scope>NUCLEOTIDE SEQUENCE [LARGE SCALE GENOMIC DNA]</scope>
    <source>
        <strain evidence="1 2">DSM 17029</strain>
    </source>
</reference>
<comment type="caution">
    <text evidence="1">The sequence shown here is derived from an EMBL/GenBank/DDBJ whole genome shotgun (WGS) entry which is preliminary data.</text>
</comment>
<evidence type="ECO:0000313" key="2">
    <source>
        <dbReference type="Proteomes" id="UP000181884"/>
    </source>
</evidence>
<dbReference type="AlphaFoldDB" id="A0A1L8RHR2"/>
<gene>
    <name evidence="1" type="ORF">RU97_GL000816</name>
</gene>
<dbReference type="RefSeq" id="WP_067389552.1">
    <property type="nucleotide sequence ID" value="NZ_JXKH01000002.1"/>
</dbReference>
<proteinExistence type="predicted"/>
<protein>
    <submittedName>
        <fullName evidence="1">Uncharacterized protein</fullName>
    </submittedName>
</protein>
<evidence type="ECO:0000313" key="1">
    <source>
        <dbReference type="EMBL" id="OJG19245.1"/>
    </source>
</evidence>
<accession>A0A1L8RHR2</accession>